<reference evidence="3 4" key="1">
    <citation type="submission" date="2020-06" db="EMBL/GenBank/DDBJ databases">
        <authorList>
            <person name="Li R."/>
            <person name="Bekaert M."/>
        </authorList>
    </citation>
    <scope>NUCLEOTIDE SEQUENCE [LARGE SCALE GENOMIC DNA]</scope>
    <source>
        <strain evidence="4">wild</strain>
    </source>
</reference>
<organism evidence="3 4">
    <name type="scientific">Mytilus coruscus</name>
    <name type="common">Sea mussel</name>
    <dbReference type="NCBI Taxonomy" id="42192"/>
    <lineage>
        <taxon>Eukaryota</taxon>
        <taxon>Metazoa</taxon>
        <taxon>Spiralia</taxon>
        <taxon>Lophotrochozoa</taxon>
        <taxon>Mollusca</taxon>
        <taxon>Bivalvia</taxon>
        <taxon>Autobranchia</taxon>
        <taxon>Pteriomorphia</taxon>
        <taxon>Mytilida</taxon>
        <taxon>Mytiloidea</taxon>
        <taxon>Mytilidae</taxon>
        <taxon>Mytilinae</taxon>
        <taxon>Mytilus</taxon>
    </lineage>
</organism>
<evidence type="ECO:0000313" key="3">
    <source>
        <dbReference type="EMBL" id="CAC5418062.1"/>
    </source>
</evidence>
<keyword evidence="2" id="KW-0472">Membrane</keyword>
<gene>
    <name evidence="3" type="ORF">MCOR_50522</name>
</gene>
<feature type="region of interest" description="Disordered" evidence="1">
    <location>
        <begin position="57"/>
        <end position="80"/>
    </location>
</feature>
<sequence length="211" mass="23395">MYSQSKFEQCSRNLAPTSNQAFKSKISNPYTIIIRIDGDNSTLKAVCEVPGITPTLQTTATEPPDHFTSQPTSVQSSVKDYTTGSDQSTVYIAAGVSAGGLFIVIAVLVIIFCKRKSSDKKREPQEARKQATNFQNEQDDPYYGGLKYNMLYVSAEHQDAFEGDYHTVHNDQPPFNKKVSEHDINYSTVDDNIARTSLNTIPTRGVVKNSN</sequence>
<evidence type="ECO:0000313" key="4">
    <source>
        <dbReference type="Proteomes" id="UP000507470"/>
    </source>
</evidence>
<keyword evidence="2" id="KW-0812">Transmembrane</keyword>
<protein>
    <submittedName>
        <fullName evidence="3">Uncharacterized protein</fullName>
    </submittedName>
</protein>
<keyword evidence="2" id="KW-1133">Transmembrane helix</keyword>
<feature type="transmembrane region" description="Helical" evidence="2">
    <location>
        <begin position="90"/>
        <end position="113"/>
    </location>
</feature>
<accession>A0A6J8EEF9</accession>
<dbReference type="EMBL" id="CACVKT020008862">
    <property type="protein sequence ID" value="CAC5418062.1"/>
    <property type="molecule type" value="Genomic_DNA"/>
</dbReference>
<evidence type="ECO:0000256" key="1">
    <source>
        <dbReference type="SAM" id="MobiDB-lite"/>
    </source>
</evidence>
<keyword evidence="4" id="KW-1185">Reference proteome</keyword>
<dbReference type="Proteomes" id="UP000507470">
    <property type="component" value="Unassembled WGS sequence"/>
</dbReference>
<proteinExistence type="predicted"/>
<evidence type="ECO:0000256" key="2">
    <source>
        <dbReference type="SAM" id="Phobius"/>
    </source>
</evidence>
<dbReference type="AlphaFoldDB" id="A0A6J8EEF9"/>
<name>A0A6J8EEF9_MYTCO</name>